<dbReference type="AlphaFoldDB" id="A0A844TDS1"/>
<dbReference type="SUPFAM" id="SSF56801">
    <property type="entry name" value="Acetyl-CoA synthetase-like"/>
    <property type="match status" value="1"/>
</dbReference>
<proteinExistence type="predicted"/>
<keyword evidence="3" id="KW-1185">Reference proteome</keyword>
<dbReference type="Pfam" id="PF13193">
    <property type="entry name" value="AMP-binding_C"/>
    <property type="match status" value="1"/>
</dbReference>
<sequence>MCRDELVFHWLVGRTKDMMRRSGANIAAHERRRSFAGFPRLPRWPAVPVRDLKRGEEIKICVELRNDVTLGNGGWLLVDHARAHLAPFKVPRYIAIIPTLPRTTSNKKSSNESRST</sequence>
<gene>
    <name evidence="2" type="ORF">GPL20_11035</name>
</gene>
<dbReference type="Proteomes" id="UP000449969">
    <property type="component" value="Unassembled WGS sequence"/>
</dbReference>
<evidence type="ECO:0000313" key="2">
    <source>
        <dbReference type="EMBL" id="MVT73602.1"/>
    </source>
</evidence>
<evidence type="ECO:0000313" key="3">
    <source>
        <dbReference type="Proteomes" id="UP000449969"/>
    </source>
</evidence>
<dbReference type="InterPro" id="IPR045851">
    <property type="entry name" value="AMP-bd_C_sf"/>
</dbReference>
<name>A0A844TDS1_9BRAD</name>
<evidence type="ECO:0000259" key="1">
    <source>
        <dbReference type="Pfam" id="PF13193"/>
    </source>
</evidence>
<feature type="domain" description="AMP-binding enzyme C-terminal" evidence="1">
    <location>
        <begin position="47"/>
        <end position="107"/>
    </location>
</feature>
<accession>A0A844TDS1</accession>
<organism evidence="2 3">
    <name type="scientific">Bradyrhizobium cajani</name>
    <dbReference type="NCBI Taxonomy" id="1928661"/>
    <lineage>
        <taxon>Bacteria</taxon>
        <taxon>Pseudomonadati</taxon>
        <taxon>Pseudomonadota</taxon>
        <taxon>Alphaproteobacteria</taxon>
        <taxon>Hyphomicrobiales</taxon>
        <taxon>Nitrobacteraceae</taxon>
        <taxon>Bradyrhizobium</taxon>
    </lineage>
</organism>
<dbReference type="Gene3D" id="3.30.300.30">
    <property type="match status" value="1"/>
</dbReference>
<dbReference type="RefSeq" id="WP_309143209.1">
    <property type="nucleotide sequence ID" value="NZ_JANADL010000005.1"/>
</dbReference>
<dbReference type="EMBL" id="WQNE01000006">
    <property type="protein sequence ID" value="MVT73602.1"/>
    <property type="molecule type" value="Genomic_DNA"/>
</dbReference>
<comment type="caution">
    <text evidence="2">The sequence shown here is derived from an EMBL/GenBank/DDBJ whole genome shotgun (WGS) entry which is preliminary data.</text>
</comment>
<reference evidence="2 3" key="1">
    <citation type="submission" date="2019-12" db="EMBL/GenBank/DDBJ databases">
        <title>Draft genome sequences Bradyrhizobium cajani AMBPC1010, Bradyrhizobium pachyrhizi AMBPC1040 and Bradyrhizobium yuanmingense ALSPC3051, three plant growth promoting strains isolated from nodules of Cajanus cajan L. in Dominican Republic.</title>
        <authorList>
            <person name="Flores-Felix J.D."/>
            <person name="Araujo J."/>
            <person name="Diaz-Alcantara C."/>
            <person name="Gonzalez-Andres F."/>
            <person name="Velazquez E."/>
        </authorList>
    </citation>
    <scope>NUCLEOTIDE SEQUENCE [LARGE SCALE GENOMIC DNA]</scope>
    <source>
        <strain evidence="2 3">1010</strain>
    </source>
</reference>
<protein>
    <recommendedName>
        <fullName evidence="1">AMP-binding enzyme C-terminal domain-containing protein</fullName>
    </recommendedName>
</protein>
<dbReference type="InterPro" id="IPR025110">
    <property type="entry name" value="AMP-bd_C"/>
</dbReference>